<dbReference type="GO" id="GO:0004713">
    <property type="term" value="F:protein tyrosine kinase activity"/>
    <property type="evidence" value="ECO:0007669"/>
    <property type="project" value="TreeGrafter"/>
</dbReference>
<evidence type="ECO:0000313" key="1">
    <source>
        <dbReference type="EMBL" id="SUN63987.1"/>
    </source>
</evidence>
<dbReference type="PANTHER" id="PTHR43434:SF20">
    <property type="entry name" value="5'-NUCLEOTIDASE"/>
    <property type="match status" value="1"/>
</dbReference>
<dbReference type="InterPro" id="IPR050155">
    <property type="entry name" value="HAD-like_hydrolase_sf"/>
</dbReference>
<dbReference type="InterPro" id="IPR041492">
    <property type="entry name" value="HAD_2"/>
</dbReference>
<reference evidence="1 2" key="1">
    <citation type="submission" date="2018-06" db="EMBL/GenBank/DDBJ databases">
        <authorList>
            <consortium name="Pathogen Informatics"/>
            <person name="Doyle S."/>
        </authorList>
    </citation>
    <scope>NUCLEOTIDE SEQUENCE [LARGE SCALE GENOMIC DNA]</scope>
    <source>
        <strain evidence="1 2">NCTC12224</strain>
    </source>
</reference>
<dbReference type="GO" id="GO:0005829">
    <property type="term" value="C:cytosol"/>
    <property type="evidence" value="ECO:0007669"/>
    <property type="project" value="TreeGrafter"/>
</dbReference>
<evidence type="ECO:0000313" key="2">
    <source>
        <dbReference type="Proteomes" id="UP000254924"/>
    </source>
</evidence>
<dbReference type="Gene3D" id="1.10.150.240">
    <property type="entry name" value="Putative phosphatase, domain 2"/>
    <property type="match status" value="1"/>
</dbReference>
<dbReference type="InterPro" id="IPR036412">
    <property type="entry name" value="HAD-like_sf"/>
</dbReference>
<proteinExistence type="predicted"/>
<dbReference type="SFLD" id="SFLDS00003">
    <property type="entry name" value="Haloacid_Dehalogenase"/>
    <property type="match status" value="1"/>
</dbReference>
<dbReference type="SFLD" id="SFLDG01135">
    <property type="entry name" value="C1.5.6:_HAD__Beta-PGM__Phospha"/>
    <property type="match status" value="1"/>
</dbReference>
<dbReference type="PANTHER" id="PTHR43434">
    <property type="entry name" value="PHOSPHOGLYCOLATE PHOSPHATASE"/>
    <property type="match status" value="1"/>
</dbReference>
<dbReference type="GO" id="GO:0008253">
    <property type="term" value="F:5'-nucleotidase activity"/>
    <property type="evidence" value="ECO:0007669"/>
    <property type="project" value="UniProtKB-EC"/>
</dbReference>
<dbReference type="EMBL" id="UHFN01000007">
    <property type="protein sequence ID" value="SUN63987.1"/>
    <property type="molecule type" value="Genomic_DNA"/>
</dbReference>
<gene>
    <name evidence="1" type="ORF">NCTC12224_02725</name>
</gene>
<dbReference type="Pfam" id="PF13419">
    <property type="entry name" value="HAD_2"/>
    <property type="match status" value="1"/>
</dbReference>
<sequence>MLKYLFFDLDGTLVDSSKGIKNAFHYTFSKLDMPVPDEATLSSFIGPPLETTFSHFFDNPTQIEQAIAFFRDYYQEKGIHEVRLYDDIAFALETLSQSYQLFVTTSKHEPSAHQMLKALEVDNYFTAIYGSTPQRFVKEDVIAACLDEHNITPNRAAIIGDTKFDMIGGKKRGIDCIGVTWGFGEEDDLVQHGASTIVASPKDLITHLT</sequence>
<dbReference type="AlphaFoldDB" id="A0A380KIA8"/>
<dbReference type="InterPro" id="IPR023214">
    <property type="entry name" value="HAD_sf"/>
</dbReference>
<dbReference type="Proteomes" id="UP000254924">
    <property type="component" value="Unassembled WGS sequence"/>
</dbReference>
<dbReference type="OrthoDB" id="9792518at2"/>
<accession>A0A380KIA8</accession>
<dbReference type="SUPFAM" id="SSF56784">
    <property type="entry name" value="HAD-like"/>
    <property type="match status" value="1"/>
</dbReference>
<keyword evidence="1" id="KW-0378">Hydrolase</keyword>
<name>A0A380KIA8_9STRE</name>
<dbReference type="SFLD" id="SFLDG01129">
    <property type="entry name" value="C1.5:_HAD__Beta-PGM__Phosphata"/>
    <property type="match status" value="1"/>
</dbReference>
<organism evidence="1 2">
    <name type="scientific">Streptococcus hyointestinalis</name>
    <dbReference type="NCBI Taxonomy" id="1337"/>
    <lineage>
        <taxon>Bacteria</taxon>
        <taxon>Bacillati</taxon>
        <taxon>Bacillota</taxon>
        <taxon>Bacilli</taxon>
        <taxon>Lactobacillales</taxon>
        <taxon>Streptococcaceae</taxon>
        <taxon>Streptococcus</taxon>
    </lineage>
</organism>
<dbReference type="EC" id="3.1.3.5" evidence="1"/>
<keyword evidence="2" id="KW-1185">Reference proteome</keyword>
<dbReference type="InterPro" id="IPR023198">
    <property type="entry name" value="PGP-like_dom2"/>
</dbReference>
<dbReference type="Gene3D" id="3.40.50.1000">
    <property type="entry name" value="HAD superfamily/HAD-like"/>
    <property type="match status" value="1"/>
</dbReference>
<protein>
    <submittedName>
        <fullName evidence="1">5'-nucleotidase</fullName>
        <ecNumber evidence="1">3.1.3.5</ecNumber>
    </submittedName>
</protein>